<gene>
    <name evidence="1" type="ORF">B9Z19DRAFT_1091481</name>
</gene>
<accession>A0A2T6ZHF0</accession>
<dbReference type="OrthoDB" id="3162524at2759"/>
<keyword evidence="2" id="KW-1185">Reference proteome</keyword>
<name>A0A2T6ZHF0_TUBBO</name>
<comment type="caution">
    <text evidence="1">The sequence shown here is derived from an EMBL/GenBank/DDBJ whole genome shotgun (WGS) entry which is preliminary data.</text>
</comment>
<evidence type="ECO:0000313" key="2">
    <source>
        <dbReference type="Proteomes" id="UP000244722"/>
    </source>
</evidence>
<organism evidence="1 2">
    <name type="scientific">Tuber borchii</name>
    <name type="common">White truffle</name>
    <dbReference type="NCBI Taxonomy" id="42251"/>
    <lineage>
        <taxon>Eukaryota</taxon>
        <taxon>Fungi</taxon>
        <taxon>Dikarya</taxon>
        <taxon>Ascomycota</taxon>
        <taxon>Pezizomycotina</taxon>
        <taxon>Pezizomycetes</taxon>
        <taxon>Pezizales</taxon>
        <taxon>Tuberaceae</taxon>
        <taxon>Tuber</taxon>
    </lineage>
</organism>
<proteinExistence type="predicted"/>
<sequence length="52" mass="5983">MARFLWRIREYHTSDISCGMFAGTIGVRGLLKLFEEVQDGCPMKWLKGGTYI</sequence>
<dbReference type="Proteomes" id="UP000244722">
    <property type="component" value="Unassembled WGS sequence"/>
</dbReference>
<dbReference type="EMBL" id="NESQ01000261">
    <property type="protein sequence ID" value="PUU74920.1"/>
    <property type="molecule type" value="Genomic_DNA"/>
</dbReference>
<dbReference type="AlphaFoldDB" id="A0A2T6ZHF0"/>
<evidence type="ECO:0000313" key="1">
    <source>
        <dbReference type="EMBL" id="PUU74920.1"/>
    </source>
</evidence>
<protein>
    <submittedName>
        <fullName evidence="1">Uncharacterized protein</fullName>
    </submittedName>
</protein>
<reference evidence="1 2" key="1">
    <citation type="submission" date="2017-04" db="EMBL/GenBank/DDBJ databases">
        <title>Draft genome sequence of Tuber borchii Vittad., a whitish edible truffle.</title>
        <authorList>
            <consortium name="DOE Joint Genome Institute"/>
            <person name="Murat C."/>
            <person name="Kuo A."/>
            <person name="Barry K.W."/>
            <person name="Clum A."/>
            <person name="Dockter R.B."/>
            <person name="Fauchery L."/>
            <person name="Iotti M."/>
            <person name="Kohler A."/>
            <person name="Labutti K."/>
            <person name="Lindquist E.A."/>
            <person name="Lipzen A."/>
            <person name="Ohm R.A."/>
            <person name="Wang M."/>
            <person name="Grigoriev I.V."/>
            <person name="Zambonelli A."/>
            <person name="Martin F.M."/>
        </authorList>
    </citation>
    <scope>NUCLEOTIDE SEQUENCE [LARGE SCALE GENOMIC DNA]</scope>
    <source>
        <strain evidence="1 2">Tbo3840</strain>
    </source>
</reference>